<reference evidence="4 5" key="1">
    <citation type="journal article" date="2018" name="J. Biol. Chem.">
        <title>Discovery of the actinoplanic acid pathway in Streptomyces rapamycinicus reveals a genetically conserved synergism with rapamycin.</title>
        <authorList>
            <person name="Mrak P."/>
            <person name="Krastel P."/>
            <person name="Pivk Lukancic P."/>
            <person name="Tao J."/>
            <person name="Pistorius D."/>
            <person name="Moore C.M."/>
        </authorList>
    </citation>
    <scope>NUCLEOTIDE SEQUENCE [LARGE SCALE GENOMIC DNA]</scope>
    <source>
        <strain evidence="4 5">NRRL 5491</strain>
    </source>
</reference>
<dbReference type="AlphaFoldDB" id="A0A3L8RCP7"/>
<dbReference type="Gene3D" id="3.40.50.300">
    <property type="entry name" value="P-loop containing nucleotide triphosphate hydrolases"/>
    <property type="match status" value="1"/>
</dbReference>
<proteinExistence type="predicted"/>
<keyword evidence="2" id="KW-0812">Transmembrane</keyword>
<dbReference type="Proteomes" id="UP000281594">
    <property type="component" value="Unassembled WGS sequence"/>
</dbReference>
<gene>
    <name evidence="4" type="ORF">D3C57_104255</name>
</gene>
<evidence type="ECO:0000256" key="2">
    <source>
        <dbReference type="SAM" id="Phobius"/>
    </source>
</evidence>
<feature type="region of interest" description="Disordered" evidence="1">
    <location>
        <begin position="29"/>
        <end position="50"/>
    </location>
</feature>
<evidence type="ECO:0000313" key="5">
    <source>
        <dbReference type="Proteomes" id="UP000281594"/>
    </source>
</evidence>
<evidence type="ECO:0000259" key="3">
    <source>
        <dbReference type="Pfam" id="PF20703"/>
    </source>
</evidence>
<dbReference type="InterPro" id="IPR027417">
    <property type="entry name" value="P-loop_NTPase"/>
</dbReference>
<dbReference type="EMBL" id="QYCY01000001">
    <property type="protein sequence ID" value="RLV77554.1"/>
    <property type="molecule type" value="Genomic_DNA"/>
</dbReference>
<keyword evidence="2" id="KW-0472">Membrane</keyword>
<comment type="caution">
    <text evidence="4">The sequence shown here is derived from an EMBL/GenBank/DDBJ whole genome shotgun (WGS) entry which is preliminary data.</text>
</comment>
<feature type="transmembrane region" description="Helical" evidence="2">
    <location>
        <begin position="510"/>
        <end position="531"/>
    </location>
</feature>
<evidence type="ECO:0000256" key="1">
    <source>
        <dbReference type="SAM" id="MobiDB-lite"/>
    </source>
</evidence>
<dbReference type="InterPro" id="IPR049052">
    <property type="entry name" value="nSTAND1"/>
</dbReference>
<dbReference type="SUPFAM" id="SSF52540">
    <property type="entry name" value="P-loop containing nucleoside triphosphate hydrolases"/>
    <property type="match status" value="1"/>
</dbReference>
<evidence type="ECO:0000313" key="4">
    <source>
        <dbReference type="EMBL" id="RLV77554.1"/>
    </source>
</evidence>
<feature type="compositionally biased region" description="Polar residues" evidence="1">
    <location>
        <begin position="31"/>
        <end position="50"/>
    </location>
</feature>
<sequence length="592" mass="64812">MPGRPESPLDPNAGPVQRFAVELRTLRRQAGSPTYKTMATRSEHGASTLSQAAAGERLPTLPVTLAYVQACDGDRAEWEQRWRQAAEDAAAVPRPAEGGEPPYRGLARYEPGDADLFFGRDQVTHRLTDLTRQRRLSAVFGPSGSGKSSLLRAGLIPRLQHTTDPALRPAALRVFTPGPHPLRIHGDRLSAQETGEGDTWLIVDQFEELYTLCTDPAERSAFLERLLEATDPASRLRVVLAIRADFLGRCAEHAGLTAALQESTVLVGPMGPAELREAITKPAQATGLLVERSLTARLIEEVEDAPGALPLMSHALLETWRRRQSRALTEVAYTAAGGLNGAIARTAEDLYTGLTPAQAGLARRLLLRLVTPGDDAPDTRRPTPRSELAALEAGGEVGTVLDRLIRARLLTADEGTVDLAHEALLTAWPRLHTWVEEDRERLRAHRQLTEAATTWDELGRDPGTLYRGTRLAGAAELWPPSRYSELTDGERAFLTAGLAAERRARLRRRLTAGLAACVALLLVVAGTVAYIERDRSRQRADELASKQIAAQADALREEDPVTCAARKVVAARHAAYRYSLMRPRRMRVRSSR</sequence>
<protein>
    <recommendedName>
        <fullName evidence="3">Novel STAND NTPase 1 domain-containing protein</fullName>
    </recommendedName>
</protein>
<dbReference type="Pfam" id="PF20703">
    <property type="entry name" value="nSTAND1"/>
    <property type="match status" value="1"/>
</dbReference>
<name>A0A3L8RCP7_STRRN</name>
<dbReference type="STRING" id="1343740.M271_39325"/>
<accession>A0A3L8RCP7</accession>
<feature type="domain" description="Novel STAND NTPase 1" evidence="3">
    <location>
        <begin position="102"/>
        <end position="462"/>
    </location>
</feature>
<organism evidence="4 5">
    <name type="scientific">Streptomyces rapamycinicus (strain ATCC 29253 / DSM 41530 / NRRL 5491 / AYB-994)</name>
    <name type="common">Streptomyces hygroscopicus (strain ATCC 29253)</name>
    <dbReference type="NCBI Taxonomy" id="1343740"/>
    <lineage>
        <taxon>Bacteria</taxon>
        <taxon>Bacillati</taxon>
        <taxon>Actinomycetota</taxon>
        <taxon>Actinomycetes</taxon>
        <taxon>Kitasatosporales</taxon>
        <taxon>Streptomycetaceae</taxon>
        <taxon>Streptomyces</taxon>
        <taxon>Streptomyces violaceusniger group</taxon>
    </lineage>
</organism>
<keyword evidence="2" id="KW-1133">Transmembrane helix</keyword>